<dbReference type="InterPro" id="IPR013022">
    <property type="entry name" value="Xyl_isomerase-like_TIM-brl"/>
</dbReference>
<proteinExistence type="predicted"/>
<dbReference type="SUPFAM" id="SSF51658">
    <property type="entry name" value="Xylose isomerase-like"/>
    <property type="match status" value="1"/>
</dbReference>
<gene>
    <name evidence="2" type="primary">asbF</name>
    <name evidence="2" type="ORF">Pan265_23370</name>
</gene>
<keyword evidence="2" id="KW-0456">Lyase</keyword>
<sequence>MLIPGLVSITYRQLNPEQILQRAVHAGLKVIEWGGDIHVPHGNLEQADAVCELTTEYEMRCAAYGSYLRLGAEDEPETLHKKVINTAARLGADSVRVWAGQSGSMETLPQQYDRIVLEARQLAERAAGHQIDLVFEYHANTLTDTAESAKRLHEDVGADNVFLGWQPPNHMNFYDRLTNLEAVIDRVADVHVFNWTLNDQGRIVRHPLSDAADDWAAYFERLAKSDRDHRVLLEFVPDDDPELLDREADTLLSIIDRVG</sequence>
<dbReference type="Gene3D" id="3.20.20.150">
    <property type="entry name" value="Divalent-metal-dependent TIM barrel enzymes"/>
    <property type="match status" value="1"/>
</dbReference>
<reference evidence="2 3" key="1">
    <citation type="submission" date="2019-02" db="EMBL/GenBank/DDBJ databases">
        <title>Deep-cultivation of Planctomycetes and their phenomic and genomic characterization uncovers novel biology.</title>
        <authorList>
            <person name="Wiegand S."/>
            <person name="Jogler M."/>
            <person name="Boedeker C."/>
            <person name="Pinto D."/>
            <person name="Vollmers J."/>
            <person name="Rivas-Marin E."/>
            <person name="Kohn T."/>
            <person name="Peeters S.H."/>
            <person name="Heuer A."/>
            <person name="Rast P."/>
            <person name="Oberbeckmann S."/>
            <person name="Bunk B."/>
            <person name="Jeske O."/>
            <person name="Meyerdierks A."/>
            <person name="Storesund J.E."/>
            <person name="Kallscheuer N."/>
            <person name="Luecker S."/>
            <person name="Lage O.M."/>
            <person name="Pohl T."/>
            <person name="Merkel B.J."/>
            <person name="Hornburger P."/>
            <person name="Mueller R.-W."/>
            <person name="Bruemmer F."/>
            <person name="Labrenz M."/>
            <person name="Spormann A.M."/>
            <person name="Op den Camp H."/>
            <person name="Overmann J."/>
            <person name="Amann R."/>
            <person name="Jetten M.S.M."/>
            <person name="Mascher T."/>
            <person name="Medema M.H."/>
            <person name="Devos D.P."/>
            <person name="Kaster A.-K."/>
            <person name="Ovreas L."/>
            <person name="Rohde M."/>
            <person name="Galperin M.Y."/>
            <person name="Jogler C."/>
        </authorList>
    </citation>
    <scope>NUCLEOTIDE SEQUENCE [LARGE SCALE GENOMIC DNA]</scope>
    <source>
        <strain evidence="2 3">Pan265</strain>
    </source>
</reference>
<dbReference type="RefSeq" id="WP_236254391.1">
    <property type="nucleotide sequence ID" value="NZ_CP036280.1"/>
</dbReference>
<evidence type="ECO:0000313" key="3">
    <source>
        <dbReference type="Proteomes" id="UP000320386"/>
    </source>
</evidence>
<evidence type="ECO:0000259" key="1">
    <source>
        <dbReference type="Pfam" id="PF01261"/>
    </source>
</evidence>
<evidence type="ECO:0000313" key="2">
    <source>
        <dbReference type="EMBL" id="QDU72471.1"/>
    </source>
</evidence>
<dbReference type="InterPro" id="IPR036237">
    <property type="entry name" value="Xyl_isomerase-like_sf"/>
</dbReference>
<feature type="domain" description="Xylose isomerase-like TIM barrel" evidence="1">
    <location>
        <begin position="21"/>
        <end position="249"/>
    </location>
</feature>
<dbReference type="GO" id="GO:0046565">
    <property type="term" value="F:3-dehydroshikimate dehydratase activity"/>
    <property type="evidence" value="ECO:0007669"/>
    <property type="project" value="UniProtKB-EC"/>
</dbReference>
<dbReference type="Pfam" id="PF01261">
    <property type="entry name" value="AP_endonuc_2"/>
    <property type="match status" value="1"/>
</dbReference>
<accession>A0A518BZS7</accession>
<dbReference type="KEGG" id="mcad:Pan265_23370"/>
<dbReference type="InterPro" id="IPR050312">
    <property type="entry name" value="IolE/XylAMocC-like"/>
</dbReference>
<dbReference type="PANTHER" id="PTHR12110">
    <property type="entry name" value="HYDROXYPYRUVATE ISOMERASE"/>
    <property type="match status" value="1"/>
</dbReference>
<dbReference type="EC" id="4.2.1.118" evidence="2"/>
<dbReference type="AlphaFoldDB" id="A0A518BZS7"/>
<dbReference type="Proteomes" id="UP000320386">
    <property type="component" value="Chromosome"/>
</dbReference>
<keyword evidence="3" id="KW-1185">Reference proteome</keyword>
<dbReference type="PANTHER" id="PTHR12110:SF41">
    <property type="entry name" value="INOSOSE DEHYDRATASE"/>
    <property type="match status" value="1"/>
</dbReference>
<protein>
    <submittedName>
        <fullName evidence="2">3-dehydroshikimate dehydratase</fullName>
        <ecNumber evidence="2">4.2.1.118</ecNumber>
    </submittedName>
</protein>
<name>A0A518BZS7_9BACT</name>
<organism evidence="2 3">
    <name type="scientific">Mucisphaera calidilacus</name>
    <dbReference type="NCBI Taxonomy" id="2527982"/>
    <lineage>
        <taxon>Bacteria</taxon>
        <taxon>Pseudomonadati</taxon>
        <taxon>Planctomycetota</taxon>
        <taxon>Phycisphaerae</taxon>
        <taxon>Phycisphaerales</taxon>
        <taxon>Phycisphaeraceae</taxon>
        <taxon>Mucisphaera</taxon>
    </lineage>
</organism>
<dbReference type="EMBL" id="CP036280">
    <property type="protein sequence ID" value="QDU72471.1"/>
    <property type="molecule type" value="Genomic_DNA"/>
</dbReference>